<dbReference type="Pfam" id="PF01297">
    <property type="entry name" value="ZnuA"/>
    <property type="match status" value="1"/>
</dbReference>
<dbReference type="InterPro" id="IPR006127">
    <property type="entry name" value="ZnuA-like"/>
</dbReference>
<comment type="similarity">
    <text evidence="1 4">Belongs to the bacterial solute-binding protein 9 family.</text>
</comment>
<sequence length="310" mass="35043">MFNRNKIIKAIASAVAISCAIVIFGGCNNETSKLNTKKSDSKIKVVVSFNAMREFANAIGKNKIDIETIIPDGTEPHDFEPTVKDLKTLSTANVFVYSGFGMESWKDKVISSVNNKNLIVTDASKGVTPIKNTNNDEIKEHGEYDPHIWISLKDAETQSKNIKDALIEADPSNKDFYEKNYKDFSKQLDNLYNDYNKSFKTIKNKNFVTGHAAFAYLCRDFGLKQNSVEDVFAEGEPSPKKLEGLVNYCKQNKIKTIFVEDMVSPKVSNTLAKEVDAKVEKIYTIESKEDNKDYIQSMKYNLQMIYNSLK</sequence>
<keyword evidence="7" id="KW-1185">Reference proteome</keyword>
<reference evidence="6 7" key="1">
    <citation type="submission" date="2021-03" db="EMBL/GenBank/DDBJ databases">
        <title>Genomic Encyclopedia of Type Strains, Phase IV (KMG-IV): sequencing the most valuable type-strain genomes for metagenomic binning, comparative biology and taxonomic classification.</title>
        <authorList>
            <person name="Goeker M."/>
        </authorList>
    </citation>
    <scope>NUCLEOTIDE SEQUENCE [LARGE SCALE GENOMIC DNA]</scope>
    <source>
        <strain evidence="6 7">DSM 28783</strain>
    </source>
</reference>
<feature type="signal peptide" evidence="5">
    <location>
        <begin position="1"/>
        <end position="25"/>
    </location>
</feature>
<gene>
    <name evidence="6" type="ORF">J2Z42_001702</name>
</gene>
<proteinExistence type="inferred from homology"/>
<keyword evidence="2 4" id="KW-0813">Transport</keyword>
<accession>A0ABS4KSL5</accession>
<evidence type="ECO:0000256" key="1">
    <source>
        <dbReference type="ARBA" id="ARBA00011028"/>
    </source>
</evidence>
<dbReference type="InterPro" id="IPR006129">
    <property type="entry name" value="AdhesinB"/>
</dbReference>
<evidence type="ECO:0000313" key="6">
    <source>
        <dbReference type="EMBL" id="MBP2033023.1"/>
    </source>
</evidence>
<dbReference type="PANTHER" id="PTHR42953:SF3">
    <property type="entry name" value="HIGH-AFFINITY ZINC UPTAKE SYSTEM PROTEIN ZNUA"/>
    <property type="match status" value="1"/>
</dbReference>
<evidence type="ECO:0000256" key="4">
    <source>
        <dbReference type="RuleBase" id="RU003512"/>
    </source>
</evidence>
<organism evidence="6 7">
    <name type="scientific">Clostridium algifaecis</name>
    <dbReference type="NCBI Taxonomy" id="1472040"/>
    <lineage>
        <taxon>Bacteria</taxon>
        <taxon>Bacillati</taxon>
        <taxon>Bacillota</taxon>
        <taxon>Clostridia</taxon>
        <taxon>Eubacteriales</taxon>
        <taxon>Clostridiaceae</taxon>
        <taxon>Clostridium</taxon>
    </lineage>
</organism>
<keyword evidence="3 5" id="KW-0732">Signal</keyword>
<dbReference type="SUPFAM" id="SSF53807">
    <property type="entry name" value="Helical backbone' metal receptor"/>
    <property type="match status" value="1"/>
</dbReference>
<dbReference type="EMBL" id="JAGGLM010000009">
    <property type="protein sequence ID" value="MBP2033023.1"/>
    <property type="molecule type" value="Genomic_DNA"/>
</dbReference>
<dbReference type="RefSeq" id="WP_209702177.1">
    <property type="nucleotide sequence ID" value="NZ_JAGGLM010000009.1"/>
</dbReference>
<feature type="chain" id="PRO_5046112379" evidence="5">
    <location>
        <begin position="26"/>
        <end position="310"/>
    </location>
</feature>
<dbReference type="InterPro" id="IPR006128">
    <property type="entry name" value="Lipoprotein_PsaA-like"/>
</dbReference>
<dbReference type="InterPro" id="IPR050492">
    <property type="entry name" value="Bact_metal-bind_prot9"/>
</dbReference>
<dbReference type="Proteomes" id="UP001519307">
    <property type="component" value="Unassembled WGS sequence"/>
</dbReference>
<dbReference type="PRINTS" id="PR00691">
    <property type="entry name" value="ADHESINB"/>
</dbReference>
<dbReference type="CDD" id="cd01017">
    <property type="entry name" value="AdcA"/>
    <property type="match status" value="1"/>
</dbReference>
<dbReference type="Gene3D" id="3.40.50.1980">
    <property type="entry name" value="Nitrogenase molybdenum iron protein domain"/>
    <property type="match status" value="2"/>
</dbReference>
<evidence type="ECO:0000256" key="3">
    <source>
        <dbReference type="ARBA" id="ARBA00022729"/>
    </source>
</evidence>
<evidence type="ECO:0000313" key="7">
    <source>
        <dbReference type="Proteomes" id="UP001519307"/>
    </source>
</evidence>
<dbReference type="PROSITE" id="PS51257">
    <property type="entry name" value="PROKAR_LIPOPROTEIN"/>
    <property type="match status" value="1"/>
</dbReference>
<name>A0ABS4KSL5_9CLOT</name>
<evidence type="ECO:0000256" key="5">
    <source>
        <dbReference type="SAM" id="SignalP"/>
    </source>
</evidence>
<dbReference type="PANTHER" id="PTHR42953">
    <property type="entry name" value="HIGH-AFFINITY ZINC UPTAKE SYSTEM PROTEIN ZNUA-RELATED"/>
    <property type="match status" value="1"/>
</dbReference>
<dbReference type="PRINTS" id="PR00690">
    <property type="entry name" value="ADHESNFAMILY"/>
</dbReference>
<evidence type="ECO:0000256" key="2">
    <source>
        <dbReference type="ARBA" id="ARBA00022448"/>
    </source>
</evidence>
<comment type="caution">
    <text evidence="6">The sequence shown here is derived from an EMBL/GenBank/DDBJ whole genome shotgun (WGS) entry which is preliminary data.</text>
</comment>
<protein>
    <submittedName>
        <fullName evidence="6">Zinc transport system substrate-binding protein</fullName>
    </submittedName>
</protein>